<evidence type="ECO:0000256" key="1">
    <source>
        <dbReference type="SAM" id="SignalP"/>
    </source>
</evidence>
<protein>
    <recommendedName>
        <fullName evidence="4">Lipoprotein</fullName>
    </recommendedName>
</protein>
<accession>A0AAJ2VSN5</accession>
<dbReference type="GeneID" id="303167593"/>
<feature type="chain" id="PRO_5042604563" description="Lipoprotein" evidence="1">
    <location>
        <begin position="23"/>
        <end position="84"/>
    </location>
</feature>
<evidence type="ECO:0000313" key="3">
    <source>
        <dbReference type="Proteomes" id="UP001276761"/>
    </source>
</evidence>
<comment type="caution">
    <text evidence="2">The sequence shown here is derived from an EMBL/GenBank/DDBJ whole genome shotgun (WGS) entry which is preliminary data.</text>
</comment>
<dbReference type="EMBL" id="JAWXXT010000002">
    <property type="protein sequence ID" value="MDX5979605.1"/>
    <property type="molecule type" value="Genomic_DNA"/>
</dbReference>
<organism evidence="2 3">
    <name type="scientific">Vreelandella alkaliphila</name>
    <dbReference type="NCBI Taxonomy" id="272774"/>
    <lineage>
        <taxon>Bacteria</taxon>
        <taxon>Pseudomonadati</taxon>
        <taxon>Pseudomonadota</taxon>
        <taxon>Gammaproteobacteria</taxon>
        <taxon>Oceanospirillales</taxon>
        <taxon>Halomonadaceae</taxon>
        <taxon>Vreelandella</taxon>
    </lineage>
</organism>
<proteinExistence type="predicted"/>
<name>A0AAJ2VSN5_9GAMM</name>
<dbReference type="AlphaFoldDB" id="A0AAJ2VSN5"/>
<feature type="signal peptide" evidence="1">
    <location>
        <begin position="1"/>
        <end position="22"/>
    </location>
</feature>
<sequence>MGFLKGLVMAVPLAMLAGCAHVGETPLDDGYQLGDGIAHYCIATDEAVRAAGRLLARRAGLTLPDLCAAHALVSGEVLAYEDEL</sequence>
<gene>
    <name evidence="2" type="ORF">SIL78_18820</name>
</gene>
<dbReference type="Proteomes" id="UP001276761">
    <property type="component" value="Unassembled WGS sequence"/>
</dbReference>
<dbReference type="PROSITE" id="PS51257">
    <property type="entry name" value="PROKAR_LIPOPROTEIN"/>
    <property type="match status" value="1"/>
</dbReference>
<evidence type="ECO:0008006" key="4">
    <source>
        <dbReference type="Google" id="ProtNLM"/>
    </source>
</evidence>
<evidence type="ECO:0000313" key="2">
    <source>
        <dbReference type="EMBL" id="MDX5979605.1"/>
    </source>
</evidence>
<keyword evidence="1" id="KW-0732">Signal</keyword>
<reference evidence="2" key="1">
    <citation type="submission" date="2023-11" db="EMBL/GenBank/DDBJ databases">
        <title>MicrobeMod: A computational toolkit for identifying prokaryotic methylation and restriction-modification with nanopore sequencing.</title>
        <authorList>
            <person name="Crits-Christoph A."/>
            <person name="Kang S.C."/>
            <person name="Lee H."/>
            <person name="Ostrov N."/>
        </authorList>
    </citation>
    <scope>NUCLEOTIDE SEQUENCE</scope>
    <source>
        <strain evidence="2">ATCC BAA-953</strain>
    </source>
</reference>
<dbReference type="RefSeq" id="WP_198350007.1">
    <property type="nucleotide sequence ID" value="NZ_JABASV010000012.1"/>
</dbReference>